<gene>
    <name evidence="13" type="ORF">X975_13854</name>
</gene>
<dbReference type="OMA" id="CIWNATN"/>
<evidence type="ECO:0000256" key="4">
    <source>
        <dbReference type="ARBA" id="ARBA00022692"/>
    </source>
</evidence>
<proteinExistence type="inferred from homology"/>
<sequence>METTILETYDSILNLTDANSTECEESNSSMCIWNATNKLQNATTTNNLATMKVYWALMMVPLPLVAVFGNILVILSVYKERSLQTATNYFIVSLAFADLLVAAVV</sequence>
<dbReference type="GO" id="GO:0004930">
    <property type="term" value="F:G protein-coupled receptor activity"/>
    <property type="evidence" value="ECO:0007669"/>
    <property type="project" value="UniProtKB-KW"/>
</dbReference>
<reference evidence="13 14" key="1">
    <citation type="submission" date="2013-11" db="EMBL/GenBank/DDBJ databases">
        <title>Genome sequencing of Stegodyphus mimosarum.</title>
        <authorList>
            <person name="Bechsgaard J."/>
        </authorList>
    </citation>
    <scope>NUCLEOTIDE SEQUENCE [LARGE SCALE GENOMIC DNA]</scope>
</reference>
<dbReference type="PANTHER" id="PTHR24248">
    <property type="entry name" value="ADRENERGIC RECEPTOR-RELATED G-PROTEIN COUPLED RECEPTOR"/>
    <property type="match status" value="1"/>
</dbReference>
<organism evidence="13 14">
    <name type="scientific">Stegodyphus mimosarum</name>
    <name type="common">African social velvet spider</name>
    <dbReference type="NCBI Taxonomy" id="407821"/>
    <lineage>
        <taxon>Eukaryota</taxon>
        <taxon>Metazoa</taxon>
        <taxon>Ecdysozoa</taxon>
        <taxon>Arthropoda</taxon>
        <taxon>Chelicerata</taxon>
        <taxon>Arachnida</taxon>
        <taxon>Araneae</taxon>
        <taxon>Araneomorphae</taxon>
        <taxon>Entelegynae</taxon>
        <taxon>Eresoidea</taxon>
        <taxon>Eresidae</taxon>
        <taxon>Stegodyphus</taxon>
    </lineage>
</organism>
<evidence type="ECO:0000256" key="9">
    <source>
        <dbReference type="ARBA" id="ARBA00023170"/>
    </source>
</evidence>
<dbReference type="PROSITE" id="PS50262">
    <property type="entry name" value="G_PROTEIN_RECEP_F1_2"/>
    <property type="match status" value="1"/>
</dbReference>
<dbReference type="OrthoDB" id="10034726at2759"/>
<keyword evidence="4 11" id="KW-0812">Transmembrane</keyword>
<evidence type="ECO:0000313" key="13">
    <source>
        <dbReference type="EMBL" id="KFM56798.1"/>
    </source>
</evidence>
<evidence type="ECO:0000256" key="10">
    <source>
        <dbReference type="ARBA" id="ARBA00023224"/>
    </source>
</evidence>
<evidence type="ECO:0000256" key="8">
    <source>
        <dbReference type="ARBA" id="ARBA00023157"/>
    </source>
</evidence>
<keyword evidence="3" id="KW-1003">Cell membrane</keyword>
<dbReference type="Pfam" id="PF00001">
    <property type="entry name" value="7tm_1"/>
    <property type="match status" value="1"/>
</dbReference>
<dbReference type="GO" id="GO:0005886">
    <property type="term" value="C:plasma membrane"/>
    <property type="evidence" value="ECO:0007669"/>
    <property type="project" value="UniProtKB-SubCell"/>
</dbReference>
<evidence type="ECO:0000256" key="6">
    <source>
        <dbReference type="ARBA" id="ARBA00023040"/>
    </source>
</evidence>
<dbReference type="STRING" id="407821.A0A087SVA9"/>
<comment type="subcellular location">
    <subcellularLocation>
        <location evidence="1">Cell membrane</location>
        <topology evidence="1">Multi-pass membrane protein</topology>
    </subcellularLocation>
</comment>
<protein>
    <submittedName>
        <fullName evidence="13">Dopamine D2-like receptor</fullName>
    </submittedName>
</protein>
<keyword evidence="9 13" id="KW-0675">Receptor</keyword>
<dbReference type="GO" id="GO:0045202">
    <property type="term" value="C:synapse"/>
    <property type="evidence" value="ECO:0007669"/>
    <property type="project" value="GOC"/>
</dbReference>
<dbReference type="EMBL" id="KK112133">
    <property type="protein sequence ID" value="KFM56798.1"/>
    <property type="molecule type" value="Genomic_DNA"/>
</dbReference>
<keyword evidence="7 11" id="KW-0472">Membrane</keyword>
<dbReference type="SUPFAM" id="SSF81321">
    <property type="entry name" value="Family A G protein-coupled receptor-like"/>
    <property type="match status" value="1"/>
</dbReference>
<dbReference type="AlphaFoldDB" id="A0A087SVA9"/>
<evidence type="ECO:0000259" key="12">
    <source>
        <dbReference type="PROSITE" id="PS50262"/>
    </source>
</evidence>
<evidence type="ECO:0000256" key="7">
    <source>
        <dbReference type="ARBA" id="ARBA00023136"/>
    </source>
</evidence>
<dbReference type="InterPro" id="IPR000276">
    <property type="entry name" value="GPCR_Rhodpsn"/>
</dbReference>
<feature type="transmembrane region" description="Helical" evidence="11">
    <location>
        <begin position="53"/>
        <end position="75"/>
    </location>
</feature>
<evidence type="ECO:0000256" key="11">
    <source>
        <dbReference type="SAM" id="Phobius"/>
    </source>
</evidence>
<dbReference type="PANTHER" id="PTHR24248:SF125">
    <property type="entry name" value="DOPAMINE D2-LIKE RECEPTOR"/>
    <property type="match status" value="1"/>
</dbReference>
<accession>A0A087SVA9</accession>
<name>A0A087SVA9_STEMI</name>
<comment type="similarity">
    <text evidence="2">Belongs to the G-protein coupled receptor 1 family.</text>
</comment>
<dbReference type="PRINTS" id="PR00237">
    <property type="entry name" value="GPCRRHODOPSN"/>
</dbReference>
<evidence type="ECO:0000313" key="14">
    <source>
        <dbReference type="Proteomes" id="UP000054359"/>
    </source>
</evidence>
<keyword evidence="8" id="KW-1015">Disulfide bond</keyword>
<dbReference type="InterPro" id="IPR017452">
    <property type="entry name" value="GPCR_Rhodpsn_7TM"/>
</dbReference>
<dbReference type="GO" id="GO:0001591">
    <property type="term" value="F:dopamine neurotransmitter receptor activity, coupled via Gi/Go"/>
    <property type="evidence" value="ECO:0007669"/>
    <property type="project" value="TreeGrafter"/>
</dbReference>
<keyword evidence="6" id="KW-0297">G-protein coupled receptor</keyword>
<dbReference type="Gene3D" id="1.20.1070.10">
    <property type="entry name" value="Rhodopsin 7-helix transmembrane proteins"/>
    <property type="match status" value="1"/>
</dbReference>
<feature type="domain" description="G-protein coupled receptors family 1 profile" evidence="12">
    <location>
        <begin position="69"/>
        <end position="105"/>
    </location>
</feature>
<keyword evidence="5 11" id="KW-1133">Transmembrane helix</keyword>
<evidence type="ECO:0000256" key="2">
    <source>
        <dbReference type="ARBA" id="ARBA00010663"/>
    </source>
</evidence>
<evidence type="ECO:0000256" key="3">
    <source>
        <dbReference type="ARBA" id="ARBA00022475"/>
    </source>
</evidence>
<keyword evidence="10" id="KW-0807">Transducer</keyword>
<feature type="transmembrane region" description="Helical" evidence="11">
    <location>
        <begin position="87"/>
        <end position="104"/>
    </location>
</feature>
<evidence type="ECO:0000256" key="1">
    <source>
        <dbReference type="ARBA" id="ARBA00004651"/>
    </source>
</evidence>
<keyword evidence="14" id="KW-1185">Reference proteome</keyword>
<evidence type="ECO:0000256" key="5">
    <source>
        <dbReference type="ARBA" id="ARBA00022989"/>
    </source>
</evidence>
<dbReference type="Proteomes" id="UP000054359">
    <property type="component" value="Unassembled WGS sequence"/>
</dbReference>
<feature type="non-terminal residue" evidence="13">
    <location>
        <position position="105"/>
    </location>
</feature>